<gene>
    <name evidence="2" type="ORF">BDK63_001276</name>
</gene>
<feature type="coiled-coil region" evidence="1">
    <location>
        <begin position="59"/>
        <end position="86"/>
    </location>
</feature>
<protein>
    <submittedName>
        <fullName evidence="2">DNA-binding MarR family transcriptional regulator</fullName>
    </submittedName>
</protein>
<dbReference type="EMBL" id="JACHZF010000008">
    <property type="protein sequence ID" value="MBB3330410.1"/>
    <property type="molecule type" value="Genomic_DNA"/>
</dbReference>
<dbReference type="GO" id="GO:0003677">
    <property type="term" value="F:DNA binding"/>
    <property type="evidence" value="ECO:0007669"/>
    <property type="project" value="UniProtKB-KW"/>
</dbReference>
<name>A0A7W5PA73_9GAMM</name>
<accession>A0A7W5PA73</accession>
<sequence length="188" mass="22050">MDNNNTKNKKDQKEDSKTKVGFQKFAFFSFDKEGYVMRLRKYETAVRRRIKQLRENKKMVSNKEALQSIEKEIKTLKGKLLNNTDNAVLYYFIEHIDYDNKVDMDKVKKTQKAIADELCLDNAEVSRAFKKLKELNLISFSKSGHALEKIWVSPFILWRGGAGAHYKLMKELREEFRGIPFETKLKAA</sequence>
<dbReference type="InterPro" id="IPR014710">
    <property type="entry name" value="RmlC-like_jellyroll"/>
</dbReference>
<dbReference type="RefSeq" id="WP_183330533.1">
    <property type="nucleotide sequence ID" value="NZ_JACHZF010000008.1"/>
</dbReference>
<proteinExistence type="predicted"/>
<keyword evidence="3" id="KW-1185">Reference proteome</keyword>
<keyword evidence="2" id="KW-0238">DNA-binding</keyword>
<organism evidence="2 3">
    <name type="scientific">Halomonas campaniensis</name>
    <dbReference type="NCBI Taxonomy" id="213554"/>
    <lineage>
        <taxon>Bacteria</taxon>
        <taxon>Pseudomonadati</taxon>
        <taxon>Pseudomonadota</taxon>
        <taxon>Gammaproteobacteria</taxon>
        <taxon>Oceanospirillales</taxon>
        <taxon>Halomonadaceae</taxon>
        <taxon>Halomonas</taxon>
    </lineage>
</organism>
<comment type="caution">
    <text evidence="2">The sequence shown here is derived from an EMBL/GenBank/DDBJ whole genome shotgun (WGS) entry which is preliminary data.</text>
</comment>
<evidence type="ECO:0000313" key="3">
    <source>
        <dbReference type="Proteomes" id="UP000553442"/>
    </source>
</evidence>
<dbReference type="Proteomes" id="UP000553442">
    <property type="component" value="Unassembled WGS sequence"/>
</dbReference>
<keyword evidence="1" id="KW-0175">Coiled coil</keyword>
<reference evidence="2 3" key="1">
    <citation type="submission" date="2020-08" db="EMBL/GenBank/DDBJ databases">
        <title>Genomic Encyclopedia of Archaeal and Bacterial Type Strains, Phase II (KMG-II): from individual species to whole genera.</title>
        <authorList>
            <person name="Goeker M."/>
        </authorList>
    </citation>
    <scope>NUCLEOTIDE SEQUENCE [LARGE SCALE GENOMIC DNA]</scope>
    <source>
        <strain evidence="2 3">5AG</strain>
    </source>
</reference>
<evidence type="ECO:0000313" key="2">
    <source>
        <dbReference type="EMBL" id="MBB3330410.1"/>
    </source>
</evidence>
<dbReference type="Gene3D" id="2.60.120.10">
    <property type="entry name" value="Jelly Rolls"/>
    <property type="match status" value="1"/>
</dbReference>
<evidence type="ECO:0000256" key="1">
    <source>
        <dbReference type="SAM" id="Coils"/>
    </source>
</evidence>
<dbReference type="AlphaFoldDB" id="A0A7W5PA73"/>